<dbReference type="PANTHER" id="PTHR43214:SF43">
    <property type="entry name" value="TWO-COMPONENT RESPONSE REGULATOR"/>
    <property type="match status" value="1"/>
</dbReference>
<dbReference type="PANTHER" id="PTHR43214">
    <property type="entry name" value="TWO-COMPONENT RESPONSE REGULATOR"/>
    <property type="match status" value="1"/>
</dbReference>
<dbReference type="InterPro" id="IPR058245">
    <property type="entry name" value="NreC/VraR/RcsB-like_REC"/>
</dbReference>
<evidence type="ECO:0000313" key="6">
    <source>
        <dbReference type="EMBL" id="PZV79738.1"/>
    </source>
</evidence>
<evidence type="ECO:0000259" key="4">
    <source>
        <dbReference type="PROSITE" id="PS50043"/>
    </source>
</evidence>
<evidence type="ECO:0000256" key="2">
    <source>
        <dbReference type="ARBA" id="ARBA00023125"/>
    </source>
</evidence>
<dbReference type="EMBL" id="QKTX01000013">
    <property type="protein sequence ID" value="PZV79738.1"/>
    <property type="molecule type" value="Genomic_DNA"/>
</dbReference>
<dbReference type="CDD" id="cd17535">
    <property type="entry name" value="REC_NarL-like"/>
    <property type="match status" value="1"/>
</dbReference>
<dbReference type="Gene3D" id="3.40.50.2300">
    <property type="match status" value="1"/>
</dbReference>
<comment type="caution">
    <text evidence="6">The sequence shown here is derived from an EMBL/GenBank/DDBJ whole genome shotgun (WGS) entry which is preliminary data.</text>
</comment>
<keyword evidence="7" id="KW-1185">Reference proteome</keyword>
<dbReference type="GO" id="GO:0003677">
    <property type="term" value="F:DNA binding"/>
    <property type="evidence" value="ECO:0007669"/>
    <property type="project" value="UniProtKB-KW"/>
</dbReference>
<dbReference type="GO" id="GO:0000160">
    <property type="term" value="P:phosphorelay signal transduction system"/>
    <property type="evidence" value="ECO:0007669"/>
    <property type="project" value="InterPro"/>
</dbReference>
<reference evidence="6 7" key="1">
    <citation type="submission" date="2018-06" db="EMBL/GenBank/DDBJ databases">
        <title>Genomic Encyclopedia of Archaeal and Bacterial Type Strains, Phase II (KMG-II): from individual species to whole genera.</title>
        <authorList>
            <person name="Goeker M."/>
        </authorList>
    </citation>
    <scope>NUCLEOTIDE SEQUENCE [LARGE SCALE GENOMIC DNA]</scope>
    <source>
        <strain evidence="6 7">T4</strain>
    </source>
</reference>
<dbReference type="Proteomes" id="UP000248917">
    <property type="component" value="Unassembled WGS sequence"/>
</dbReference>
<dbReference type="PROSITE" id="PS50110">
    <property type="entry name" value="RESPONSE_REGULATORY"/>
    <property type="match status" value="1"/>
</dbReference>
<accession>A0A326RNN4</accession>
<dbReference type="AlphaFoldDB" id="A0A326RNN4"/>
<gene>
    <name evidence="6" type="ORF">CLV31_11354</name>
</gene>
<dbReference type="PROSITE" id="PS50043">
    <property type="entry name" value="HTH_LUXR_2"/>
    <property type="match status" value="1"/>
</dbReference>
<dbReference type="InterPro" id="IPR039420">
    <property type="entry name" value="WalR-like"/>
</dbReference>
<dbReference type="InterPro" id="IPR016032">
    <property type="entry name" value="Sig_transdc_resp-reg_C-effctor"/>
</dbReference>
<keyword evidence="2" id="KW-0238">DNA-binding</keyword>
<dbReference type="SUPFAM" id="SSF46894">
    <property type="entry name" value="C-terminal effector domain of the bipartite response regulators"/>
    <property type="match status" value="1"/>
</dbReference>
<protein>
    <submittedName>
        <fullName evidence="6">LuxR family two component transcriptional regulator</fullName>
    </submittedName>
</protein>
<evidence type="ECO:0000313" key="7">
    <source>
        <dbReference type="Proteomes" id="UP000248917"/>
    </source>
</evidence>
<dbReference type="Pfam" id="PF00196">
    <property type="entry name" value="GerE"/>
    <property type="match status" value="1"/>
</dbReference>
<sequence length="210" mass="23642">MRSILVIDDHPLVGDGISMMVKDMEDVSLAAVCKSGKEALAYLETHSPDFILLDINLPDIDGLELCVQIRKNHKQVKIIGLTSTNEAGIITQLLSNGANGYLLKNMEREELIQALNEVKQGKIFLSKAANQKILEQFQSVREAMQKFPMLTRREKEILVLLYEGHSGPAIADKLCLSPFTIETHRKNLMQKLEVNTTQQLLKVAREYKLV</sequence>
<dbReference type="InterPro" id="IPR011006">
    <property type="entry name" value="CheY-like_superfamily"/>
</dbReference>
<dbReference type="SMART" id="SM00421">
    <property type="entry name" value="HTH_LUXR"/>
    <property type="match status" value="1"/>
</dbReference>
<evidence type="ECO:0000259" key="5">
    <source>
        <dbReference type="PROSITE" id="PS50110"/>
    </source>
</evidence>
<organism evidence="6 7">
    <name type="scientific">Algoriphagus aquaeductus</name>
    <dbReference type="NCBI Taxonomy" id="475299"/>
    <lineage>
        <taxon>Bacteria</taxon>
        <taxon>Pseudomonadati</taxon>
        <taxon>Bacteroidota</taxon>
        <taxon>Cytophagia</taxon>
        <taxon>Cytophagales</taxon>
        <taxon>Cyclobacteriaceae</taxon>
        <taxon>Algoriphagus</taxon>
    </lineage>
</organism>
<evidence type="ECO:0000256" key="3">
    <source>
        <dbReference type="PROSITE-ProRule" id="PRU00169"/>
    </source>
</evidence>
<dbReference type="SMART" id="SM00448">
    <property type="entry name" value="REC"/>
    <property type="match status" value="1"/>
</dbReference>
<dbReference type="SUPFAM" id="SSF52172">
    <property type="entry name" value="CheY-like"/>
    <property type="match status" value="1"/>
</dbReference>
<dbReference type="InterPro" id="IPR001789">
    <property type="entry name" value="Sig_transdc_resp-reg_receiver"/>
</dbReference>
<dbReference type="PRINTS" id="PR00038">
    <property type="entry name" value="HTHLUXR"/>
</dbReference>
<dbReference type="RefSeq" id="WP_111393982.1">
    <property type="nucleotide sequence ID" value="NZ_QKTX01000013.1"/>
</dbReference>
<dbReference type="InterPro" id="IPR000792">
    <property type="entry name" value="Tscrpt_reg_LuxR_C"/>
</dbReference>
<feature type="domain" description="Response regulatory" evidence="5">
    <location>
        <begin position="3"/>
        <end position="119"/>
    </location>
</feature>
<feature type="modified residue" description="4-aspartylphosphate" evidence="3">
    <location>
        <position position="54"/>
    </location>
</feature>
<proteinExistence type="predicted"/>
<keyword evidence="1 3" id="KW-0597">Phosphoprotein</keyword>
<name>A0A326RNN4_9BACT</name>
<feature type="domain" description="HTH luxR-type" evidence="4">
    <location>
        <begin position="143"/>
        <end position="208"/>
    </location>
</feature>
<evidence type="ECO:0000256" key="1">
    <source>
        <dbReference type="ARBA" id="ARBA00022553"/>
    </source>
</evidence>
<dbReference type="CDD" id="cd06170">
    <property type="entry name" value="LuxR_C_like"/>
    <property type="match status" value="1"/>
</dbReference>
<dbReference type="GO" id="GO:0006355">
    <property type="term" value="P:regulation of DNA-templated transcription"/>
    <property type="evidence" value="ECO:0007669"/>
    <property type="project" value="InterPro"/>
</dbReference>
<dbReference type="OrthoDB" id="9797341at2"/>
<dbReference type="Pfam" id="PF00072">
    <property type="entry name" value="Response_reg"/>
    <property type="match status" value="1"/>
</dbReference>